<dbReference type="OMA" id="CGRGLNK"/>
<keyword evidence="2" id="KW-1185">Reference proteome</keyword>
<proteinExistence type="predicted"/>
<dbReference type="EnsemblPlants" id="OPUNC02G02900.1">
    <property type="protein sequence ID" value="OPUNC02G02900.1"/>
    <property type="gene ID" value="OPUNC02G02900"/>
</dbReference>
<evidence type="ECO:0000313" key="1">
    <source>
        <dbReference type="EnsemblPlants" id="OPUNC02G02900.1"/>
    </source>
</evidence>
<dbReference type="HOGENOM" id="CLU_018267_3_1_1"/>
<dbReference type="Gramene" id="OPUNC02G02900.1">
    <property type="protein sequence ID" value="OPUNC02G02900.1"/>
    <property type="gene ID" value="OPUNC02G02900"/>
</dbReference>
<accession>A0A0E0JVH3</accession>
<reference evidence="1" key="1">
    <citation type="submission" date="2015-04" db="UniProtKB">
        <authorList>
            <consortium name="EnsemblPlants"/>
        </authorList>
    </citation>
    <scope>IDENTIFICATION</scope>
</reference>
<dbReference type="PANTHER" id="PTHR33085">
    <property type="entry name" value="OS12G0113100 PROTEIN-RELATED"/>
    <property type="match status" value="1"/>
</dbReference>
<organism evidence="1">
    <name type="scientific">Oryza punctata</name>
    <name type="common">Red rice</name>
    <dbReference type="NCBI Taxonomy" id="4537"/>
    <lineage>
        <taxon>Eukaryota</taxon>
        <taxon>Viridiplantae</taxon>
        <taxon>Streptophyta</taxon>
        <taxon>Embryophyta</taxon>
        <taxon>Tracheophyta</taxon>
        <taxon>Spermatophyta</taxon>
        <taxon>Magnoliopsida</taxon>
        <taxon>Liliopsida</taxon>
        <taxon>Poales</taxon>
        <taxon>Poaceae</taxon>
        <taxon>BOP clade</taxon>
        <taxon>Oryzoideae</taxon>
        <taxon>Oryzeae</taxon>
        <taxon>Oryzinae</taxon>
        <taxon>Oryza</taxon>
    </lineage>
</organism>
<reference evidence="1" key="2">
    <citation type="submission" date="2018-05" db="EMBL/GenBank/DDBJ databases">
        <title>OpunRS2 (Oryza punctata Reference Sequence Version 2).</title>
        <authorList>
            <person name="Zhang J."/>
            <person name="Kudrna D."/>
            <person name="Lee S."/>
            <person name="Talag J."/>
            <person name="Welchert J."/>
            <person name="Wing R.A."/>
        </authorList>
    </citation>
    <scope>NUCLEOTIDE SEQUENCE [LARGE SCALE GENOMIC DNA]</scope>
</reference>
<dbReference type="Proteomes" id="UP000026962">
    <property type="component" value="Chromosome 2"/>
</dbReference>
<protein>
    <submittedName>
        <fullName evidence="1">Uncharacterized protein</fullName>
    </submittedName>
</protein>
<dbReference type="STRING" id="4537.A0A0E0JVH3"/>
<sequence>MLRDEDIQYCEWGYELDWTCIEVEVDLFLTINRLECDSDEHAGLSLLGARRSLLSPLSPPPPPPPYVNVAGYRGPGGDICGHAVVGDTHILISTTGYGTYSFDTATSAWTKSADWRLPFRGRAEHVPEHGLWFGISNMDNTILGAWNLSSPTPFQQPMASLQLKGFSVESHSGWKDLAVYASQVVHLGAGKLCIAKLFSVDCKERDEINFAMLTGVEVVRGRGGKLRIVKHKSCRYNFGTDYTPGYLL</sequence>
<name>A0A0E0JVH3_ORYPU</name>
<dbReference type="PANTHER" id="PTHR33085:SF135">
    <property type="entry name" value="OS02G0146900 PROTEIN"/>
    <property type="match status" value="1"/>
</dbReference>
<dbReference type="AlphaFoldDB" id="A0A0E0JVH3"/>
<dbReference type="InterPro" id="IPR012871">
    <property type="entry name" value="DUF1668_ORYSA"/>
</dbReference>
<dbReference type="Pfam" id="PF07893">
    <property type="entry name" value="DUF1668"/>
    <property type="match status" value="1"/>
</dbReference>
<evidence type="ECO:0000313" key="2">
    <source>
        <dbReference type="Proteomes" id="UP000026962"/>
    </source>
</evidence>